<evidence type="ECO:0000256" key="8">
    <source>
        <dbReference type="ARBA" id="ARBA00022827"/>
    </source>
</evidence>
<reference evidence="13 14" key="1">
    <citation type="submission" date="2018-01" db="EMBL/GenBank/DDBJ databases">
        <title>Halomonas endophytica sp. nov., isolated from storage liquid in the stems of Populus euphratica.</title>
        <authorList>
            <person name="Chen C."/>
        </authorList>
    </citation>
    <scope>NUCLEOTIDE SEQUENCE [LARGE SCALE GENOMIC DNA]</scope>
    <source>
        <strain evidence="13 14">BZ-SZ-XJ27</strain>
    </source>
</reference>
<accession>A0A2N7UFQ3</accession>
<keyword evidence="6" id="KW-0808">Transferase</keyword>
<dbReference type="Gene3D" id="3.10.520.10">
    <property type="entry name" value="ApbE-like domains"/>
    <property type="match status" value="1"/>
</dbReference>
<feature type="transmembrane region" description="Helical" evidence="12">
    <location>
        <begin position="12"/>
        <end position="36"/>
    </location>
</feature>
<evidence type="ECO:0000256" key="4">
    <source>
        <dbReference type="ARBA" id="ARBA00016337"/>
    </source>
</evidence>
<keyword evidence="12" id="KW-0472">Membrane</keyword>
<gene>
    <name evidence="13" type="ORF">C1H70_13175</name>
</gene>
<dbReference type="Proteomes" id="UP000235547">
    <property type="component" value="Unassembled WGS sequence"/>
</dbReference>
<evidence type="ECO:0000313" key="13">
    <source>
        <dbReference type="EMBL" id="PMR79240.1"/>
    </source>
</evidence>
<evidence type="ECO:0000256" key="11">
    <source>
        <dbReference type="ARBA" id="ARBA00048540"/>
    </source>
</evidence>
<evidence type="ECO:0000256" key="2">
    <source>
        <dbReference type="ARBA" id="ARBA00008282"/>
    </source>
</evidence>
<comment type="caution">
    <text evidence="13">The sequence shown here is derived from an EMBL/GenBank/DDBJ whole genome shotgun (WGS) entry which is preliminary data.</text>
</comment>
<keyword evidence="14" id="KW-1185">Reference proteome</keyword>
<evidence type="ECO:0000256" key="9">
    <source>
        <dbReference type="ARBA" id="ARBA00022842"/>
    </source>
</evidence>
<proteinExistence type="inferred from homology"/>
<keyword evidence="12" id="KW-1133">Transmembrane helix</keyword>
<comment type="catalytic activity">
    <reaction evidence="11">
        <text>L-threonyl-[protein] + FAD = FMN-L-threonyl-[protein] + AMP + H(+)</text>
        <dbReference type="Rhea" id="RHEA:36847"/>
        <dbReference type="Rhea" id="RHEA-COMP:11060"/>
        <dbReference type="Rhea" id="RHEA-COMP:11061"/>
        <dbReference type="ChEBI" id="CHEBI:15378"/>
        <dbReference type="ChEBI" id="CHEBI:30013"/>
        <dbReference type="ChEBI" id="CHEBI:57692"/>
        <dbReference type="ChEBI" id="CHEBI:74257"/>
        <dbReference type="ChEBI" id="CHEBI:456215"/>
        <dbReference type="EC" id="2.7.1.180"/>
    </reaction>
</comment>
<dbReference type="InterPro" id="IPR003374">
    <property type="entry name" value="ApbE-like_sf"/>
</dbReference>
<dbReference type="Pfam" id="PF02424">
    <property type="entry name" value="ApbE"/>
    <property type="match status" value="1"/>
</dbReference>
<name>A0A2N7UFQ3_9GAMM</name>
<comment type="cofactor">
    <cofactor evidence="1">
        <name>Mg(2+)</name>
        <dbReference type="ChEBI" id="CHEBI:18420"/>
    </cofactor>
</comment>
<dbReference type="InterPro" id="IPR024932">
    <property type="entry name" value="ApbE"/>
</dbReference>
<dbReference type="PANTHER" id="PTHR30040">
    <property type="entry name" value="THIAMINE BIOSYNTHESIS LIPOPROTEIN APBE"/>
    <property type="match status" value="1"/>
</dbReference>
<dbReference type="GO" id="GO:0046872">
    <property type="term" value="F:metal ion binding"/>
    <property type="evidence" value="ECO:0007669"/>
    <property type="project" value="UniProtKB-KW"/>
</dbReference>
<sequence>MISIVTRRYRGLAGWPALFALVPPVALAMLVLALLAGCRGQASGQYFEGVALGTGYHITLDADLDIGERELLQAAIQGELGSLENGLLSLRPLLAAPLPLVNQEALPSLARAGRLLQLEHWAHAVDRLDAVLAEFGMSNAMIELGGMVRTRGMAGRQLWRLAIDKAHLPGEQHAVLSLQDAALVTVATATVRGDMAGRGGRRPRLLEVSVVAPEARSALHQALRIAKGEAWARDERMARQVVMTRQGIDIHYGEAFVALLLEER</sequence>
<keyword evidence="9" id="KW-0460">Magnesium</keyword>
<dbReference type="AlphaFoldDB" id="A0A2N7UFQ3"/>
<evidence type="ECO:0000256" key="1">
    <source>
        <dbReference type="ARBA" id="ARBA00001946"/>
    </source>
</evidence>
<dbReference type="OrthoDB" id="6157156at2"/>
<dbReference type="EC" id="2.7.1.180" evidence="3"/>
<evidence type="ECO:0000256" key="5">
    <source>
        <dbReference type="ARBA" id="ARBA00022630"/>
    </source>
</evidence>
<evidence type="ECO:0000256" key="7">
    <source>
        <dbReference type="ARBA" id="ARBA00022723"/>
    </source>
</evidence>
<keyword evidence="12" id="KW-0812">Transmembrane</keyword>
<dbReference type="PANTHER" id="PTHR30040:SF2">
    <property type="entry name" value="FAD:PROTEIN FMN TRANSFERASE"/>
    <property type="match status" value="1"/>
</dbReference>
<keyword evidence="5" id="KW-0285">Flavoprotein</keyword>
<keyword evidence="7" id="KW-0479">Metal-binding</keyword>
<dbReference type="EMBL" id="PNRG01000029">
    <property type="protein sequence ID" value="PMR79240.1"/>
    <property type="molecule type" value="Genomic_DNA"/>
</dbReference>
<keyword evidence="8" id="KW-0274">FAD</keyword>
<dbReference type="GO" id="GO:0016740">
    <property type="term" value="F:transferase activity"/>
    <property type="evidence" value="ECO:0007669"/>
    <property type="project" value="UniProtKB-KW"/>
</dbReference>
<protein>
    <recommendedName>
        <fullName evidence="4">FAD:protein FMN transferase</fullName>
        <ecNumber evidence="3">2.7.1.180</ecNumber>
    </recommendedName>
    <alternativeName>
        <fullName evidence="10">Flavin transferase</fullName>
    </alternativeName>
</protein>
<evidence type="ECO:0000256" key="6">
    <source>
        <dbReference type="ARBA" id="ARBA00022679"/>
    </source>
</evidence>
<comment type="similarity">
    <text evidence="2">Belongs to the ApbE family.</text>
</comment>
<evidence type="ECO:0000256" key="10">
    <source>
        <dbReference type="ARBA" id="ARBA00031306"/>
    </source>
</evidence>
<dbReference type="SUPFAM" id="SSF143631">
    <property type="entry name" value="ApbE-like"/>
    <property type="match status" value="1"/>
</dbReference>
<evidence type="ECO:0000256" key="12">
    <source>
        <dbReference type="SAM" id="Phobius"/>
    </source>
</evidence>
<evidence type="ECO:0000313" key="14">
    <source>
        <dbReference type="Proteomes" id="UP000235547"/>
    </source>
</evidence>
<organism evidence="13 14">
    <name type="scientific">Halomonas urumqiensis</name>
    <dbReference type="NCBI Taxonomy" id="1684789"/>
    <lineage>
        <taxon>Bacteria</taxon>
        <taxon>Pseudomonadati</taxon>
        <taxon>Pseudomonadota</taxon>
        <taxon>Gammaproteobacteria</taxon>
        <taxon>Oceanospirillales</taxon>
        <taxon>Halomonadaceae</taxon>
        <taxon>Halomonas</taxon>
    </lineage>
</organism>
<evidence type="ECO:0000256" key="3">
    <source>
        <dbReference type="ARBA" id="ARBA00011955"/>
    </source>
</evidence>
<dbReference type="RefSeq" id="WP_102588792.1">
    <property type="nucleotide sequence ID" value="NZ_BNAE01000001.1"/>
</dbReference>